<dbReference type="Proteomes" id="UP000317010">
    <property type="component" value="Unassembled WGS sequence"/>
</dbReference>
<protein>
    <submittedName>
        <fullName evidence="1">Uncharacterized protein</fullName>
    </submittedName>
</protein>
<keyword evidence="2" id="KW-1185">Reference proteome</keyword>
<gene>
    <name evidence="1" type="ORF">JN11_01994</name>
</gene>
<dbReference type="OrthoDB" id="7060517at2"/>
<dbReference type="RefSeq" id="WP_144912094.1">
    <property type="nucleotide sequence ID" value="NZ_VLLI01000005.1"/>
</dbReference>
<accession>A0A562U4N9</accession>
<name>A0A562U4N9_9SPHI</name>
<dbReference type="AlphaFoldDB" id="A0A562U4N9"/>
<dbReference type="Pfam" id="PF22668">
    <property type="entry name" value="DUF7009"/>
    <property type="match status" value="1"/>
</dbReference>
<proteinExistence type="predicted"/>
<reference evidence="1 2" key="1">
    <citation type="submission" date="2019-07" db="EMBL/GenBank/DDBJ databases">
        <title>Genomic Encyclopedia of Archaeal and Bacterial Type Strains, Phase II (KMG-II): from individual species to whole genera.</title>
        <authorList>
            <person name="Goeker M."/>
        </authorList>
    </citation>
    <scope>NUCLEOTIDE SEQUENCE [LARGE SCALE GENOMIC DNA]</scope>
    <source>
        <strain evidence="1 2">ATCC BAA-1854</strain>
    </source>
</reference>
<dbReference type="InterPro" id="IPR053825">
    <property type="entry name" value="DUF7009"/>
</dbReference>
<dbReference type="EMBL" id="VLLI01000005">
    <property type="protein sequence ID" value="TWJ00738.1"/>
    <property type="molecule type" value="Genomic_DNA"/>
</dbReference>
<organism evidence="1 2">
    <name type="scientific">Mucilaginibacter frigoritolerans</name>
    <dbReference type="NCBI Taxonomy" id="652788"/>
    <lineage>
        <taxon>Bacteria</taxon>
        <taxon>Pseudomonadati</taxon>
        <taxon>Bacteroidota</taxon>
        <taxon>Sphingobacteriia</taxon>
        <taxon>Sphingobacteriales</taxon>
        <taxon>Sphingobacteriaceae</taxon>
        <taxon>Mucilaginibacter</taxon>
    </lineage>
</organism>
<evidence type="ECO:0000313" key="1">
    <source>
        <dbReference type="EMBL" id="TWJ00738.1"/>
    </source>
</evidence>
<sequence>MKLRIKGNSLRYRLTKSDVSQLAEKSYVEEKVDFGEQVLIYALKITNDAVLISTFKNNTITLCMPVNMLTELQNTDKVGFEGEHGNLHLLIEKDFTCLDNVIEDQSDNYPNPLAEKFYEK</sequence>
<comment type="caution">
    <text evidence="1">The sequence shown here is derived from an EMBL/GenBank/DDBJ whole genome shotgun (WGS) entry which is preliminary data.</text>
</comment>
<evidence type="ECO:0000313" key="2">
    <source>
        <dbReference type="Proteomes" id="UP000317010"/>
    </source>
</evidence>